<dbReference type="AlphaFoldDB" id="A0A2S7I461"/>
<proteinExistence type="predicted"/>
<dbReference type="RefSeq" id="WP_104793694.1">
    <property type="nucleotide sequence ID" value="NZ_PTPZ01000004.1"/>
</dbReference>
<name>A0A2S7I461_9FLAO</name>
<reference evidence="1 2" key="1">
    <citation type="submission" date="2018-02" db="EMBL/GenBank/DDBJ databases">
        <title>Draft genome sequence of bacterial isolates from marine environment.</title>
        <authorList>
            <person name="Singh S.K."/>
            <person name="Hill R."/>
            <person name="Major S."/>
            <person name="Cai H."/>
            <person name="Li Y."/>
        </authorList>
    </citation>
    <scope>NUCLEOTIDE SEQUENCE [LARGE SCALE GENOMIC DNA]</scope>
    <source>
        <strain evidence="1 2">IMET F</strain>
    </source>
</reference>
<organism evidence="1 2">
    <name type="scientific">Cloacibacterium normanense</name>
    <dbReference type="NCBI Taxonomy" id="237258"/>
    <lineage>
        <taxon>Bacteria</taxon>
        <taxon>Pseudomonadati</taxon>
        <taxon>Bacteroidota</taxon>
        <taxon>Flavobacteriia</taxon>
        <taxon>Flavobacteriales</taxon>
        <taxon>Weeksellaceae</taxon>
    </lineage>
</organism>
<comment type="caution">
    <text evidence="1">The sequence shown here is derived from an EMBL/GenBank/DDBJ whole genome shotgun (WGS) entry which is preliminary data.</text>
</comment>
<dbReference type="Proteomes" id="UP000238565">
    <property type="component" value="Unassembled WGS sequence"/>
</dbReference>
<dbReference type="EMBL" id="PTPZ01000004">
    <property type="protein sequence ID" value="PPZ91370.1"/>
    <property type="molecule type" value="Genomic_DNA"/>
</dbReference>
<sequence length="213" mass="25107">MSDKFKKLINSDFGKISKDVLEMPLDSFIDNETLKKVPFFGTIVNLYNLSSTISDKIFANKLIHFLKKIEDINPNIIQREIQYIDDSNEYKHKVGEKILEIINRIDSEEKPKIIGRLFKNFILKKITYIEFLKFCYLIEQLFYFDVIKLIDYDERNSLFVEQEIEIYNFGLCEGLGIGEWGETSNEEREYQDKVKAKITDLGKKLVEFGLKET</sequence>
<gene>
    <name evidence="1" type="ORF">C3729_08055</name>
</gene>
<evidence type="ECO:0000313" key="2">
    <source>
        <dbReference type="Proteomes" id="UP000238565"/>
    </source>
</evidence>
<accession>A0A2S7I461</accession>
<evidence type="ECO:0000313" key="1">
    <source>
        <dbReference type="EMBL" id="PPZ91370.1"/>
    </source>
</evidence>
<protein>
    <submittedName>
        <fullName evidence="1">Uncharacterized protein</fullName>
    </submittedName>
</protein>